<dbReference type="Proteomes" id="UP001060215">
    <property type="component" value="Chromosome 11"/>
</dbReference>
<sequence length="120" mass="13100">MRTREKLETEAPRNVQKTCSTLNTCTTLCIADHPSEWSSELYPLGVSCGVVVVELRGPPPPSSLLLLLTSLCAFAATESADLAIMPRILSLICPGRLRGMINFGWILGLISIFENRVVNN</sequence>
<evidence type="ECO:0000313" key="2">
    <source>
        <dbReference type="Proteomes" id="UP001060215"/>
    </source>
</evidence>
<organism evidence="1 2">
    <name type="scientific">Camellia lanceoleosa</name>
    <dbReference type="NCBI Taxonomy" id="1840588"/>
    <lineage>
        <taxon>Eukaryota</taxon>
        <taxon>Viridiplantae</taxon>
        <taxon>Streptophyta</taxon>
        <taxon>Embryophyta</taxon>
        <taxon>Tracheophyta</taxon>
        <taxon>Spermatophyta</taxon>
        <taxon>Magnoliopsida</taxon>
        <taxon>eudicotyledons</taxon>
        <taxon>Gunneridae</taxon>
        <taxon>Pentapetalae</taxon>
        <taxon>asterids</taxon>
        <taxon>Ericales</taxon>
        <taxon>Theaceae</taxon>
        <taxon>Camellia</taxon>
    </lineage>
</organism>
<comment type="caution">
    <text evidence="1">The sequence shown here is derived from an EMBL/GenBank/DDBJ whole genome shotgun (WGS) entry which is preliminary data.</text>
</comment>
<keyword evidence="2" id="KW-1185">Reference proteome</keyword>
<dbReference type="EMBL" id="CM045768">
    <property type="protein sequence ID" value="KAI7982732.1"/>
    <property type="molecule type" value="Genomic_DNA"/>
</dbReference>
<proteinExistence type="predicted"/>
<gene>
    <name evidence="1" type="ORF">LOK49_LG15G01526</name>
</gene>
<protein>
    <submittedName>
        <fullName evidence="1">Uncharacterized protein</fullName>
    </submittedName>
</protein>
<name>A0ACC0F346_9ERIC</name>
<evidence type="ECO:0000313" key="1">
    <source>
        <dbReference type="EMBL" id="KAI7982732.1"/>
    </source>
</evidence>
<accession>A0ACC0F346</accession>
<reference evidence="1 2" key="1">
    <citation type="journal article" date="2022" name="Plant J.">
        <title>Chromosome-level genome of Camellia lanceoleosa provides a valuable resource for understanding genome evolution and self-incompatibility.</title>
        <authorList>
            <person name="Gong W."/>
            <person name="Xiao S."/>
            <person name="Wang L."/>
            <person name="Liao Z."/>
            <person name="Chang Y."/>
            <person name="Mo W."/>
            <person name="Hu G."/>
            <person name="Li W."/>
            <person name="Zhao G."/>
            <person name="Zhu H."/>
            <person name="Hu X."/>
            <person name="Ji K."/>
            <person name="Xiang X."/>
            <person name="Song Q."/>
            <person name="Yuan D."/>
            <person name="Jin S."/>
            <person name="Zhang L."/>
        </authorList>
    </citation>
    <scope>NUCLEOTIDE SEQUENCE [LARGE SCALE GENOMIC DNA]</scope>
    <source>
        <strain evidence="1">SQ_2022a</strain>
    </source>
</reference>